<reference evidence="2" key="1">
    <citation type="submission" date="2023-10" db="EMBL/GenBank/DDBJ databases">
        <authorList>
            <person name="Chen Y."/>
            <person name="Shah S."/>
            <person name="Dougan E. K."/>
            <person name="Thang M."/>
            <person name="Chan C."/>
        </authorList>
    </citation>
    <scope>NUCLEOTIDE SEQUENCE [LARGE SCALE GENOMIC DNA]</scope>
</reference>
<proteinExistence type="predicted"/>
<organism evidence="2 3">
    <name type="scientific">Prorocentrum cordatum</name>
    <dbReference type="NCBI Taxonomy" id="2364126"/>
    <lineage>
        <taxon>Eukaryota</taxon>
        <taxon>Sar</taxon>
        <taxon>Alveolata</taxon>
        <taxon>Dinophyceae</taxon>
        <taxon>Prorocentrales</taxon>
        <taxon>Prorocentraceae</taxon>
        <taxon>Prorocentrum</taxon>
    </lineage>
</organism>
<evidence type="ECO:0000256" key="1">
    <source>
        <dbReference type="SAM" id="SignalP"/>
    </source>
</evidence>
<name>A0ABN9QED3_9DINO</name>
<keyword evidence="3" id="KW-1185">Reference proteome</keyword>
<dbReference type="EMBL" id="CAUYUJ010002922">
    <property type="protein sequence ID" value="CAK0803007.1"/>
    <property type="molecule type" value="Genomic_DNA"/>
</dbReference>
<protein>
    <submittedName>
        <fullName evidence="2">Uncharacterized protein</fullName>
    </submittedName>
</protein>
<gene>
    <name evidence="2" type="ORF">PCOR1329_LOCUS10329</name>
</gene>
<dbReference type="Proteomes" id="UP001189429">
    <property type="component" value="Unassembled WGS sequence"/>
</dbReference>
<dbReference type="Gene3D" id="3.60.10.10">
    <property type="entry name" value="Endonuclease/exonuclease/phosphatase"/>
    <property type="match status" value="1"/>
</dbReference>
<sequence>MRVLACFVMPWTTSLSLLQYNPLCCRQDRLSEIITEGSNFDVIALTGTQRKRNGVEVTQGRSEDAQYVDAGWGDTQYSNKSAGILVAWRGYLSGALLVDIEEPHGDLLGRGLCVTLKMPQHYVKIIAIYCPPQPKTSASRREYHHIVKQLG</sequence>
<keyword evidence="1" id="KW-0732">Signal</keyword>
<evidence type="ECO:0000313" key="2">
    <source>
        <dbReference type="EMBL" id="CAK0803007.1"/>
    </source>
</evidence>
<feature type="chain" id="PRO_5045353765" evidence="1">
    <location>
        <begin position="17"/>
        <end position="151"/>
    </location>
</feature>
<accession>A0ABN9QED3</accession>
<feature type="signal peptide" evidence="1">
    <location>
        <begin position="1"/>
        <end position="16"/>
    </location>
</feature>
<dbReference type="InterPro" id="IPR036691">
    <property type="entry name" value="Endo/exonu/phosph_ase_sf"/>
</dbReference>
<evidence type="ECO:0000313" key="3">
    <source>
        <dbReference type="Proteomes" id="UP001189429"/>
    </source>
</evidence>
<dbReference type="SUPFAM" id="SSF56219">
    <property type="entry name" value="DNase I-like"/>
    <property type="match status" value="1"/>
</dbReference>
<comment type="caution">
    <text evidence="2">The sequence shown here is derived from an EMBL/GenBank/DDBJ whole genome shotgun (WGS) entry which is preliminary data.</text>
</comment>